<feature type="transmembrane region" description="Helical" evidence="7">
    <location>
        <begin position="337"/>
        <end position="360"/>
    </location>
</feature>
<dbReference type="InterPro" id="IPR003838">
    <property type="entry name" value="ABC3_permease_C"/>
</dbReference>
<dbReference type="PANTHER" id="PTHR30572:SF4">
    <property type="entry name" value="ABC TRANSPORTER PERMEASE YTRF"/>
    <property type="match status" value="1"/>
</dbReference>
<comment type="similarity">
    <text evidence="6">Belongs to the ABC-4 integral membrane protein family.</text>
</comment>
<dbReference type="AlphaFoldDB" id="A0A4Y6V5Q2"/>
<accession>A0A4Y6V5Q2</accession>
<sequence>MLGTITRNVVRQAQRHPLYVGLNVFGLALGIGVFLTLLLLVRFEYSYNSGLADVDRLFRLDAIASNPGTETREYASTTFYALPFLRQDFPNIENSVRIEEGSFQVRLNGTLVPFWGAFVDPSIMDVFGLRLTHGLPNALDRPDGIVLSENAAKRIFGTSDVVGRIVTVDIEGQMSRHSITAVTDGVVGPNFLSNFEMMIPISTEHEKSSNCYSRWGSDCGNIYLKLKNVHDQASIQTHLRDFVMHRAAGDNDIGLGPHPEKTYALTLAPLRNERFYDAHVLASYDGVERSVIDGIGLVGLLALALACANAINLATARSVLRAREVAIRKTLGGTRKVLLVQFIGESLVLTLVAGLVGIALCELLVPVIASLTGENITMSYGFVFVVLLIVILGCGLSSGLYPALILSGYRPARVLAAARMPSGGRMAARLRDGLIIGQFAIAITIIIGMLVIHQQTEFLKRADQGFMRSGLLIGPEIPSEDVTTQQRMHDRLASVPGVWAVTYGMLAPRPDSKNQTTFTYDSSSGPVRVQLLRDIGDANYLRVYQPRMLAGRWFDVSRGQDSRPDYKKTPTATTHIILNQTAATRFGFASPADAISKVIKDGDQPSTIIGVMANMRFESPRQSVYPEIITFNPYLATPFSQPIPAVRFSGVPTPEMERRLELAWSSVLPDVAGHFQTADARLEKFYRGDEQRERIFTLGAVAAVAIAALGLYGLSAFAAARRVHEVGIRKTLGATSLQVMVLLLRDFLRPVMIASLIACPIAWIIMRDWLSAFDERISLGPMSFIIAVGGALIIAGLTVLGQTIHLARAEPARALRAE</sequence>
<proteinExistence type="inferred from homology"/>
<keyword evidence="5 7" id="KW-0472">Membrane</keyword>
<evidence type="ECO:0000256" key="7">
    <source>
        <dbReference type="SAM" id="Phobius"/>
    </source>
</evidence>
<keyword evidence="11" id="KW-1185">Reference proteome</keyword>
<dbReference type="RefSeq" id="WP_141493380.1">
    <property type="nucleotide sequence ID" value="NZ_CP032485.1"/>
</dbReference>
<evidence type="ECO:0000256" key="2">
    <source>
        <dbReference type="ARBA" id="ARBA00022475"/>
    </source>
</evidence>
<evidence type="ECO:0000256" key="6">
    <source>
        <dbReference type="ARBA" id="ARBA00038076"/>
    </source>
</evidence>
<evidence type="ECO:0000256" key="1">
    <source>
        <dbReference type="ARBA" id="ARBA00004651"/>
    </source>
</evidence>
<feature type="transmembrane region" description="Helical" evidence="7">
    <location>
        <begin position="380"/>
        <end position="409"/>
    </location>
</feature>
<keyword evidence="3 7" id="KW-0812">Transmembrane</keyword>
<dbReference type="InterPro" id="IPR050250">
    <property type="entry name" value="Macrolide_Exporter_MacB"/>
</dbReference>
<dbReference type="EMBL" id="CP032485">
    <property type="protein sequence ID" value="QDH25452.1"/>
    <property type="molecule type" value="Genomic_DNA"/>
</dbReference>
<feature type="transmembrane region" description="Helical" evidence="7">
    <location>
        <begin position="20"/>
        <end position="41"/>
    </location>
</feature>
<dbReference type="Proteomes" id="UP000317214">
    <property type="component" value="Chromosome"/>
</dbReference>
<dbReference type="KEGG" id="ntn:D5366_09785"/>
<feature type="transmembrane region" description="Helical" evidence="7">
    <location>
        <begin position="778"/>
        <end position="800"/>
    </location>
</feature>
<feature type="domain" description="MacB-like periplasmic core" evidence="9">
    <location>
        <begin position="21"/>
        <end position="240"/>
    </location>
</feature>
<evidence type="ECO:0000313" key="10">
    <source>
        <dbReference type="EMBL" id="QDH25452.1"/>
    </source>
</evidence>
<feature type="transmembrane region" description="Helical" evidence="7">
    <location>
        <begin position="747"/>
        <end position="766"/>
    </location>
</feature>
<evidence type="ECO:0000256" key="3">
    <source>
        <dbReference type="ARBA" id="ARBA00022692"/>
    </source>
</evidence>
<dbReference type="GO" id="GO:0022857">
    <property type="term" value="F:transmembrane transporter activity"/>
    <property type="evidence" value="ECO:0007669"/>
    <property type="project" value="TreeGrafter"/>
</dbReference>
<organism evidence="10 11">
    <name type="scientific">Neokomagataea tanensis</name>
    <dbReference type="NCBI Taxonomy" id="661191"/>
    <lineage>
        <taxon>Bacteria</taxon>
        <taxon>Pseudomonadati</taxon>
        <taxon>Pseudomonadota</taxon>
        <taxon>Alphaproteobacteria</taxon>
        <taxon>Acetobacterales</taxon>
        <taxon>Acetobacteraceae</taxon>
        <taxon>Neokomagataea</taxon>
    </lineage>
</organism>
<dbReference type="Pfam" id="PF02687">
    <property type="entry name" value="FtsX"/>
    <property type="match status" value="2"/>
</dbReference>
<dbReference type="Pfam" id="PF12704">
    <property type="entry name" value="MacB_PCD"/>
    <property type="match status" value="1"/>
</dbReference>
<feature type="domain" description="ABC3 transporter permease C-terminal" evidence="8">
    <location>
        <begin position="297"/>
        <end position="407"/>
    </location>
</feature>
<feature type="domain" description="ABC3 transporter permease C-terminal" evidence="8">
    <location>
        <begin position="700"/>
        <end position="811"/>
    </location>
</feature>
<evidence type="ECO:0000256" key="4">
    <source>
        <dbReference type="ARBA" id="ARBA00022989"/>
    </source>
</evidence>
<reference evidence="10 11" key="1">
    <citation type="submission" date="2018-09" db="EMBL/GenBank/DDBJ databases">
        <title>The complete genome sequence of Neokomagataea tanensis NBRC 106556(T).</title>
        <authorList>
            <person name="Chua K.-O."/>
            <person name="See-Too W.-S."/>
            <person name="Hong K.-W."/>
            <person name="Yin W.-F."/>
            <person name="Chan K.-G."/>
        </authorList>
    </citation>
    <scope>NUCLEOTIDE SEQUENCE [LARGE SCALE GENOMIC DNA]</scope>
    <source>
        <strain evidence="11">AH13 \ NBRC 106556</strain>
    </source>
</reference>
<feature type="transmembrane region" description="Helical" evidence="7">
    <location>
        <begin position="695"/>
        <end position="720"/>
    </location>
</feature>
<name>A0A4Y6V5Q2_9PROT</name>
<feature type="transmembrane region" description="Helical" evidence="7">
    <location>
        <begin position="430"/>
        <end position="452"/>
    </location>
</feature>
<dbReference type="OrthoDB" id="9770036at2"/>
<dbReference type="GO" id="GO:0005886">
    <property type="term" value="C:plasma membrane"/>
    <property type="evidence" value="ECO:0007669"/>
    <property type="project" value="UniProtKB-SubCell"/>
</dbReference>
<evidence type="ECO:0000259" key="8">
    <source>
        <dbReference type="Pfam" id="PF02687"/>
    </source>
</evidence>
<gene>
    <name evidence="10" type="ORF">D5366_09785</name>
</gene>
<protein>
    <submittedName>
        <fullName evidence="10">ABC transporter permease</fullName>
    </submittedName>
</protein>
<dbReference type="InterPro" id="IPR025857">
    <property type="entry name" value="MacB_PCD"/>
</dbReference>
<evidence type="ECO:0000256" key="5">
    <source>
        <dbReference type="ARBA" id="ARBA00023136"/>
    </source>
</evidence>
<comment type="subcellular location">
    <subcellularLocation>
        <location evidence="1">Cell membrane</location>
        <topology evidence="1">Multi-pass membrane protein</topology>
    </subcellularLocation>
</comment>
<evidence type="ECO:0000313" key="11">
    <source>
        <dbReference type="Proteomes" id="UP000317214"/>
    </source>
</evidence>
<feature type="transmembrane region" description="Helical" evidence="7">
    <location>
        <begin position="295"/>
        <end position="316"/>
    </location>
</feature>
<keyword evidence="2" id="KW-1003">Cell membrane</keyword>
<dbReference type="PANTHER" id="PTHR30572">
    <property type="entry name" value="MEMBRANE COMPONENT OF TRANSPORTER-RELATED"/>
    <property type="match status" value="1"/>
</dbReference>
<evidence type="ECO:0000259" key="9">
    <source>
        <dbReference type="Pfam" id="PF12704"/>
    </source>
</evidence>
<keyword evidence="4 7" id="KW-1133">Transmembrane helix</keyword>